<dbReference type="AlphaFoldDB" id="A0A2B4RZH8"/>
<evidence type="ECO:0000259" key="9">
    <source>
        <dbReference type="PROSITE" id="PS50071"/>
    </source>
</evidence>
<dbReference type="InterPro" id="IPR050394">
    <property type="entry name" value="Homeobox_NK-like"/>
</dbReference>
<accession>A0A2B4RZH8</accession>
<gene>
    <name evidence="10" type="primary">hmx3</name>
    <name evidence="10" type="ORF">AWC38_SpisGene13288</name>
</gene>
<evidence type="ECO:0000256" key="6">
    <source>
        <dbReference type="PROSITE-ProRule" id="PRU00108"/>
    </source>
</evidence>
<dbReference type="CDD" id="cd00086">
    <property type="entry name" value="homeodomain"/>
    <property type="match status" value="1"/>
</dbReference>
<feature type="compositionally biased region" description="Basic and acidic residues" evidence="8">
    <location>
        <begin position="58"/>
        <end position="73"/>
    </location>
</feature>
<dbReference type="SMART" id="SM00389">
    <property type="entry name" value="HOX"/>
    <property type="match status" value="1"/>
</dbReference>
<comment type="subcellular location">
    <subcellularLocation>
        <location evidence="1 6 7">Nucleus</location>
    </subcellularLocation>
</comment>
<dbReference type="Gene3D" id="1.10.10.60">
    <property type="entry name" value="Homeodomain-like"/>
    <property type="match status" value="1"/>
</dbReference>
<dbReference type="PANTHER" id="PTHR24340:SF41">
    <property type="entry name" value="MUSCLE-SPECIFIC HOMEOBOX PROTEIN TINMAN-RELATED"/>
    <property type="match status" value="1"/>
</dbReference>
<protein>
    <submittedName>
        <fullName evidence="10">Homeobox protein HMX3</fullName>
    </submittedName>
</protein>
<sequence length="216" mass="25271">MKEEEDGTPWKENHEDLKDSLLSVNSSGNKATVLNKPSSDVSNSPEKNFDENSQVETSRSDEKDAAKEFENKYPTRSSRSRSSFSVEQVLQLERVFDRQKYLGSRDRQRLAAQLQMSETQVKTWFQNRRMKQKKKRAEDVERRTKLSFLRNLAYSMQHGFHSYPPDCDCRPPTYPDTPLVLRTELPSKYACPSASPWSNFPYYPPPPYWGRYPIPY</sequence>
<proteinExistence type="predicted"/>
<dbReference type="InterPro" id="IPR020479">
    <property type="entry name" value="HD_metazoa"/>
</dbReference>
<feature type="domain" description="Homeobox" evidence="9">
    <location>
        <begin position="75"/>
        <end position="135"/>
    </location>
</feature>
<dbReference type="EMBL" id="LSMT01000247">
    <property type="protein sequence ID" value="PFX22209.1"/>
    <property type="molecule type" value="Genomic_DNA"/>
</dbReference>
<evidence type="ECO:0000256" key="2">
    <source>
        <dbReference type="ARBA" id="ARBA00022473"/>
    </source>
</evidence>
<name>A0A2B4RZH8_STYPI</name>
<evidence type="ECO:0000313" key="10">
    <source>
        <dbReference type="EMBL" id="PFX22209.1"/>
    </source>
</evidence>
<evidence type="ECO:0000256" key="7">
    <source>
        <dbReference type="RuleBase" id="RU000682"/>
    </source>
</evidence>
<dbReference type="Proteomes" id="UP000225706">
    <property type="component" value="Unassembled WGS sequence"/>
</dbReference>
<keyword evidence="5 6" id="KW-0539">Nucleus</keyword>
<feature type="compositionally biased region" description="Basic and acidic residues" evidence="8">
    <location>
        <begin position="1"/>
        <end position="19"/>
    </location>
</feature>
<dbReference type="GO" id="GO:0005634">
    <property type="term" value="C:nucleus"/>
    <property type="evidence" value="ECO:0007669"/>
    <property type="project" value="UniProtKB-SubCell"/>
</dbReference>
<evidence type="ECO:0000256" key="1">
    <source>
        <dbReference type="ARBA" id="ARBA00004123"/>
    </source>
</evidence>
<dbReference type="GO" id="GO:0000978">
    <property type="term" value="F:RNA polymerase II cis-regulatory region sequence-specific DNA binding"/>
    <property type="evidence" value="ECO:0007669"/>
    <property type="project" value="TreeGrafter"/>
</dbReference>
<feature type="compositionally biased region" description="Polar residues" evidence="8">
    <location>
        <begin position="22"/>
        <end position="57"/>
    </location>
</feature>
<keyword evidence="3 6" id="KW-0238">DNA-binding</keyword>
<dbReference type="PROSITE" id="PS00027">
    <property type="entry name" value="HOMEOBOX_1"/>
    <property type="match status" value="1"/>
</dbReference>
<dbReference type="Pfam" id="PF00046">
    <property type="entry name" value="Homeodomain"/>
    <property type="match status" value="1"/>
</dbReference>
<dbReference type="InterPro" id="IPR001356">
    <property type="entry name" value="HD"/>
</dbReference>
<evidence type="ECO:0000256" key="3">
    <source>
        <dbReference type="ARBA" id="ARBA00023125"/>
    </source>
</evidence>
<dbReference type="InterPro" id="IPR017970">
    <property type="entry name" value="Homeobox_CS"/>
</dbReference>
<reference evidence="11" key="1">
    <citation type="journal article" date="2017" name="bioRxiv">
        <title>Comparative analysis of the genomes of Stylophora pistillata and Acropora digitifera provides evidence for extensive differences between species of corals.</title>
        <authorList>
            <person name="Voolstra C.R."/>
            <person name="Li Y."/>
            <person name="Liew Y.J."/>
            <person name="Baumgarten S."/>
            <person name="Zoccola D."/>
            <person name="Flot J.-F."/>
            <person name="Tambutte S."/>
            <person name="Allemand D."/>
            <person name="Aranda M."/>
        </authorList>
    </citation>
    <scope>NUCLEOTIDE SEQUENCE [LARGE SCALE GENOMIC DNA]</scope>
</reference>
<dbReference type="PANTHER" id="PTHR24340">
    <property type="entry name" value="HOMEOBOX PROTEIN NKX"/>
    <property type="match status" value="1"/>
</dbReference>
<evidence type="ECO:0000256" key="4">
    <source>
        <dbReference type="ARBA" id="ARBA00023155"/>
    </source>
</evidence>
<keyword evidence="4 6" id="KW-0371">Homeobox</keyword>
<evidence type="ECO:0000256" key="5">
    <source>
        <dbReference type="ARBA" id="ARBA00023242"/>
    </source>
</evidence>
<evidence type="ECO:0000256" key="8">
    <source>
        <dbReference type="SAM" id="MobiDB-lite"/>
    </source>
</evidence>
<dbReference type="OrthoDB" id="5981035at2759"/>
<feature type="region of interest" description="Disordered" evidence="8">
    <location>
        <begin position="1"/>
        <end position="84"/>
    </location>
</feature>
<organism evidence="10 11">
    <name type="scientific">Stylophora pistillata</name>
    <name type="common">Smooth cauliflower coral</name>
    <dbReference type="NCBI Taxonomy" id="50429"/>
    <lineage>
        <taxon>Eukaryota</taxon>
        <taxon>Metazoa</taxon>
        <taxon>Cnidaria</taxon>
        <taxon>Anthozoa</taxon>
        <taxon>Hexacorallia</taxon>
        <taxon>Scleractinia</taxon>
        <taxon>Astrocoeniina</taxon>
        <taxon>Pocilloporidae</taxon>
        <taxon>Stylophora</taxon>
    </lineage>
</organism>
<feature type="DNA-binding region" description="Homeobox" evidence="6">
    <location>
        <begin position="77"/>
        <end position="136"/>
    </location>
</feature>
<keyword evidence="11" id="KW-1185">Reference proteome</keyword>
<dbReference type="InterPro" id="IPR009057">
    <property type="entry name" value="Homeodomain-like_sf"/>
</dbReference>
<comment type="caution">
    <text evidence="10">The sequence shown here is derived from an EMBL/GenBank/DDBJ whole genome shotgun (WGS) entry which is preliminary data.</text>
</comment>
<dbReference type="GO" id="GO:0030154">
    <property type="term" value="P:cell differentiation"/>
    <property type="evidence" value="ECO:0007669"/>
    <property type="project" value="TreeGrafter"/>
</dbReference>
<keyword evidence="2" id="KW-0217">Developmental protein</keyword>
<dbReference type="GO" id="GO:0000981">
    <property type="term" value="F:DNA-binding transcription factor activity, RNA polymerase II-specific"/>
    <property type="evidence" value="ECO:0007669"/>
    <property type="project" value="InterPro"/>
</dbReference>
<dbReference type="PRINTS" id="PR00024">
    <property type="entry name" value="HOMEOBOX"/>
</dbReference>
<dbReference type="PROSITE" id="PS50071">
    <property type="entry name" value="HOMEOBOX_2"/>
    <property type="match status" value="1"/>
</dbReference>
<dbReference type="SUPFAM" id="SSF46689">
    <property type="entry name" value="Homeodomain-like"/>
    <property type="match status" value="1"/>
</dbReference>
<evidence type="ECO:0000313" key="11">
    <source>
        <dbReference type="Proteomes" id="UP000225706"/>
    </source>
</evidence>